<name>M4SXN8_9TRYP</name>
<reference evidence="2" key="2">
    <citation type="journal article" date="2014" name="Mol. Biochem. Parasitol.">
        <title>Capturing the variant surface glycoprotein repertoire (the VSGnome) of Trypanosoma brucei Lister 427.</title>
        <authorList>
            <person name="Cross G.A."/>
            <person name="Kim H.S."/>
            <person name="Wickstead B."/>
        </authorList>
    </citation>
    <scope>NUCLEOTIDE SEQUENCE</scope>
    <source>
        <strain evidence="2">Lister 427</strain>
    </source>
</reference>
<evidence type="ECO:0000313" key="2">
    <source>
        <dbReference type="EMBL" id="AGH60834.1"/>
    </source>
</evidence>
<evidence type="ECO:0000256" key="1">
    <source>
        <dbReference type="SAM" id="SignalP"/>
    </source>
</evidence>
<dbReference type="AlphaFoldDB" id="M4SXN8"/>
<sequence>MKPVLLNLAFLQIFASVAAADKPEEGANGAVSDFCHERVYTEAIITKLNVWLATAKTNVETSAADERKLQLAASRYRNTEKWPGVAALSATATAKATEGAAELAHKQPSINKALAVLNTKMVELATIEALTKTPIAQPITAKNGGSTAVAFSGSVKVCQATVTPKQAAITKCDPTGKKHSEAKAIAEHIEKLTSIAIRGAAAVRLPPLTLKAELQGKQDAAQGLKATKRRAGVPHKK</sequence>
<organism evidence="2">
    <name type="scientific">Trypanosoma brucei</name>
    <dbReference type="NCBI Taxonomy" id="5691"/>
    <lineage>
        <taxon>Eukaryota</taxon>
        <taxon>Discoba</taxon>
        <taxon>Euglenozoa</taxon>
        <taxon>Kinetoplastea</taxon>
        <taxon>Metakinetoplastina</taxon>
        <taxon>Trypanosomatida</taxon>
        <taxon>Trypanosomatidae</taxon>
        <taxon>Trypanosoma</taxon>
    </lineage>
</organism>
<accession>M4SXN8</accession>
<feature type="signal peptide" evidence="1">
    <location>
        <begin position="1"/>
        <end position="19"/>
    </location>
</feature>
<keyword evidence="1" id="KW-0732">Signal</keyword>
<dbReference type="EMBL" id="KC613403">
    <property type="protein sequence ID" value="AGH60834.1"/>
    <property type="molecule type" value="Genomic_DNA"/>
</dbReference>
<feature type="chain" id="PRO_5004057587" evidence="1">
    <location>
        <begin position="20"/>
        <end position="237"/>
    </location>
</feature>
<protein>
    <submittedName>
        <fullName evidence="2">Variant surface glycoprotein 1931</fullName>
    </submittedName>
</protein>
<reference evidence="2" key="1">
    <citation type="submission" date="2013-02" db="EMBL/GenBank/DDBJ databases">
        <authorList>
            <person name="Cross G.A.M."/>
            <person name="Kim H.-S."/>
            <person name="Wickstead B."/>
        </authorList>
    </citation>
    <scope>NUCLEOTIDE SEQUENCE</scope>
    <source>
        <strain evidence="2">Lister 427</strain>
    </source>
</reference>
<dbReference type="VEuPathDB" id="TriTrypDB:Tb427_000607300"/>
<proteinExistence type="predicted"/>